<dbReference type="STRING" id="632772.ROP_01710"/>
<evidence type="ECO:0000256" key="1">
    <source>
        <dbReference type="SAM" id="MobiDB-lite"/>
    </source>
</evidence>
<gene>
    <name evidence="2" type="ordered locus">ROP_01710</name>
</gene>
<dbReference type="KEGG" id="rop:ROP_01710"/>
<dbReference type="EMBL" id="AP011115">
    <property type="protein sequence ID" value="BAH48418.1"/>
    <property type="molecule type" value="Genomic_DNA"/>
</dbReference>
<sequence>MVDGRHARHGGGKRKSNAEEIVADGRSILAIIWHPLDGAGATFHGLGTEHSSRNVKPGHEDTQSHRQLETLRHVTLIPAA</sequence>
<accession>C1ASG9</accession>
<dbReference type="RefSeq" id="WP_012687427.1">
    <property type="nucleotide sequence ID" value="NC_012522.1"/>
</dbReference>
<proteinExistence type="predicted"/>
<feature type="region of interest" description="Disordered" evidence="1">
    <location>
        <begin position="44"/>
        <end position="68"/>
    </location>
</feature>
<organism evidence="2 3">
    <name type="scientific">Rhodococcus opacus (strain B4)</name>
    <dbReference type="NCBI Taxonomy" id="632772"/>
    <lineage>
        <taxon>Bacteria</taxon>
        <taxon>Bacillati</taxon>
        <taxon>Actinomycetota</taxon>
        <taxon>Actinomycetes</taxon>
        <taxon>Mycobacteriales</taxon>
        <taxon>Nocardiaceae</taxon>
        <taxon>Rhodococcus</taxon>
    </lineage>
</organism>
<dbReference type="Proteomes" id="UP000002212">
    <property type="component" value="Chromosome"/>
</dbReference>
<protein>
    <submittedName>
        <fullName evidence="2">Uncharacterized protein</fullName>
    </submittedName>
</protein>
<dbReference type="AlphaFoldDB" id="C1ASG9"/>
<name>C1ASG9_RHOOB</name>
<feature type="compositionally biased region" description="Basic and acidic residues" evidence="1">
    <location>
        <begin position="57"/>
        <end position="68"/>
    </location>
</feature>
<evidence type="ECO:0000313" key="3">
    <source>
        <dbReference type="Proteomes" id="UP000002212"/>
    </source>
</evidence>
<dbReference type="HOGENOM" id="CLU_2587413_0_0_11"/>
<evidence type="ECO:0000313" key="2">
    <source>
        <dbReference type="EMBL" id="BAH48418.1"/>
    </source>
</evidence>
<dbReference type="PATRIC" id="fig|632772.20.peg.201"/>
<reference evidence="2 3" key="1">
    <citation type="submission" date="2009-03" db="EMBL/GenBank/DDBJ databases">
        <title>Comparison of the complete genome sequences of Rhodococcus erythropolis PR4 and Rhodococcus opacus B4.</title>
        <authorList>
            <person name="Takarada H."/>
            <person name="Sekine M."/>
            <person name="Hosoyama A."/>
            <person name="Yamada R."/>
            <person name="Fujisawa T."/>
            <person name="Omata S."/>
            <person name="Shimizu A."/>
            <person name="Tsukatani N."/>
            <person name="Tanikawa S."/>
            <person name="Fujita N."/>
            <person name="Harayama S."/>
        </authorList>
    </citation>
    <scope>NUCLEOTIDE SEQUENCE [LARGE SCALE GENOMIC DNA]</scope>
    <source>
        <strain evidence="2 3">B4</strain>
    </source>
</reference>